<dbReference type="InterPro" id="IPR007921">
    <property type="entry name" value="CHAP_dom"/>
</dbReference>
<evidence type="ECO:0000313" key="2">
    <source>
        <dbReference type="EMBL" id="MBC8574549.1"/>
    </source>
</evidence>
<feature type="domain" description="SH3b" evidence="1">
    <location>
        <begin position="194"/>
        <end position="263"/>
    </location>
</feature>
<gene>
    <name evidence="2" type="ORF">H8716_16020</name>
</gene>
<reference evidence="2 3" key="1">
    <citation type="submission" date="2020-08" db="EMBL/GenBank/DDBJ databases">
        <title>Genome public.</title>
        <authorList>
            <person name="Liu C."/>
            <person name="Sun Q."/>
        </authorList>
    </citation>
    <scope>NUCLEOTIDE SEQUENCE [LARGE SCALE GENOMIC DNA]</scope>
    <source>
        <strain evidence="2 3">NSJ-46</strain>
    </source>
</reference>
<accession>A0ABR7NDQ6</accession>
<dbReference type="EMBL" id="JACRSZ010000025">
    <property type="protein sequence ID" value="MBC8574549.1"/>
    <property type="molecule type" value="Genomic_DNA"/>
</dbReference>
<proteinExistence type="predicted"/>
<dbReference type="InterPro" id="IPR003646">
    <property type="entry name" value="SH3-like_bac-type"/>
</dbReference>
<dbReference type="Gene3D" id="2.30.30.40">
    <property type="entry name" value="SH3 Domains"/>
    <property type="match status" value="1"/>
</dbReference>
<dbReference type="Pfam" id="PF05257">
    <property type="entry name" value="CHAP"/>
    <property type="match status" value="1"/>
</dbReference>
<dbReference type="RefSeq" id="WP_249310007.1">
    <property type="nucleotide sequence ID" value="NZ_JACRSZ010000025.1"/>
</dbReference>
<dbReference type="PROSITE" id="PS51781">
    <property type="entry name" value="SH3B"/>
    <property type="match status" value="1"/>
</dbReference>
<evidence type="ECO:0000313" key="3">
    <source>
        <dbReference type="Proteomes" id="UP000657421"/>
    </source>
</evidence>
<sequence>MAITAQQAIDVFRSWLGMSRKKGTHKPIVDIYNSYLPQPRGYRLTYTDDYCDGAVSAVFIKLNAVDLIGGIECGVEEHVSKFRKKGIWKEDGRIVPQPGDIIVYSWRKSTQPNNAYSDHIGMIEIVDKKNRTMTVIEGNTQGGIVGRRIVPFGWGYIRGFALPHYSKKEADSKIPEISENNELSAEDALFYDEKTEGTYETITDLWMRTGAGKEKTGIIVVPAGKKIHCDGYYNETPEQIKWLYVVYEDLKGYCSTRYLKVSD</sequence>
<keyword evidence="3" id="KW-1185">Reference proteome</keyword>
<evidence type="ECO:0000259" key="1">
    <source>
        <dbReference type="PROSITE" id="PS51781"/>
    </source>
</evidence>
<dbReference type="Proteomes" id="UP000657421">
    <property type="component" value="Unassembled WGS sequence"/>
</dbReference>
<comment type="caution">
    <text evidence="2">The sequence shown here is derived from an EMBL/GenBank/DDBJ whole genome shotgun (WGS) entry which is preliminary data.</text>
</comment>
<name>A0ABR7NDQ6_9FIRM</name>
<protein>
    <submittedName>
        <fullName evidence="2">CHAP domain-containing protein</fullName>
    </submittedName>
</protein>
<organism evidence="2 3">
    <name type="scientific">Jingyaoa shaoxingensis</name>
    <dbReference type="NCBI Taxonomy" id="2763671"/>
    <lineage>
        <taxon>Bacteria</taxon>
        <taxon>Bacillati</taxon>
        <taxon>Bacillota</taxon>
        <taxon>Clostridia</taxon>
        <taxon>Lachnospirales</taxon>
        <taxon>Lachnospiraceae</taxon>
        <taxon>Jingyaoa</taxon>
    </lineage>
</organism>